<evidence type="ECO:0000313" key="1">
    <source>
        <dbReference type="EMBL" id="JAH71961.1"/>
    </source>
</evidence>
<reference evidence="1" key="2">
    <citation type="journal article" date="2015" name="Fish Shellfish Immunol.">
        <title>Early steps in the European eel (Anguilla anguilla)-Vibrio vulnificus interaction in the gills: Role of the RtxA13 toxin.</title>
        <authorList>
            <person name="Callol A."/>
            <person name="Pajuelo D."/>
            <person name="Ebbesson L."/>
            <person name="Teles M."/>
            <person name="MacKenzie S."/>
            <person name="Amaro C."/>
        </authorList>
    </citation>
    <scope>NUCLEOTIDE SEQUENCE</scope>
</reference>
<dbReference type="AlphaFoldDB" id="A0A0E9V1V2"/>
<proteinExistence type="predicted"/>
<reference evidence="1" key="1">
    <citation type="submission" date="2014-11" db="EMBL/GenBank/DDBJ databases">
        <authorList>
            <person name="Amaro Gonzalez C."/>
        </authorList>
    </citation>
    <scope>NUCLEOTIDE SEQUENCE</scope>
</reference>
<protein>
    <submittedName>
        <fullName evidence="1">Uncharacterized protein</fullName>
    </submittedName>
</protein>
<dbReference type="EMBL" id="GBXM01036616">
    <property type="protein sequence ID" value="JAH71961.1"/>
    <property type="molecule type" value="Transcribed_RNA"/>
</dbReference>
<sequence>MCGASTRRRSSRRSLYSIQRTLALSHHI</sequence>
<accession>A0A0E9V1V2</accession>
<organism evidence="1">
    <name type="scientific">Anguilla anguilla</name>
    <name type="common">European freshwater eel</name>
    <name type="synonym">Muraena anguilla</name>
    <dbReference type="NCBI Taxonomy" id="7936"/>
    <lineage>
        <taxon>Eukaryota</taxon>
        <taxon>Metazoa</taxon>
        <taxon>Chordata</taxon>
        <taxon>Craniata</taxon>
        <taxon>Vertebrata</taxon>
        <taxon>Euteleostomi</taxon>
        <taxon>Actinopterygii</taxon>
        <taxon>Neopterygii</taxon>
        <taxon>Teleostei</taxon>
        <taxon>Anguilliformes</taxon>
        <taxon>Anguillidae</taxon>
        <taxon>Anguilla</taxon>
    </lineage>
</organism>
<name>A0A0E9V1V2_ANGAN</name>